<dbReference type="OrthoDB" id="2518618at2759"/>
<organism evidence="1 2">
    <name type="scientific">Puccinia coronata f. sp. avenae</name>
    <dbReference type="NCBI Taxonomy" id="200324"/>
    <lineage>
        <taxon>Eukaryota</taxon>
        <taxon>Fungi</taxon>
        <taxon>Dikarya</taxon>
        <taxon>Basidiomycota</taxon>
        <taxon>Pucciniomycotina</taxon>
        <taxon>Pucciniomycetes</taxon>
        <taxon>Pucciniales</taxon>
        <taxon>Pucciniaceae</taxon>
        <taxon>Puccinia</taxon>
    </lineage>
</organism>
<dbReference type="AlphaFoldDB" id="A0A2N5S1T7"/>
<name>A0A2N5S1T7_9BASI</name>
<reference evidence="1 2" key="1">
    <citation type="submission" date="2017-11" db="EMBL/GenBank/DDBJ databases">
        <title>De novo assembly and phasing of dikaryotic genomes from two isolates of Puccinia coronata f. sp. avenae, the causal agent of oat crown rust.</title>
        <authorList>
            <person name="Miller M.E."/>
            <person name="Zhang Y."/>
            <person name="Omidvar V."/>
            <person name="Sperschneider J."/>
            <person name="Schwessinger B."/>
            <person name="Raley C."/>
            <person name="Palmer J.M."/>
            <person name="Garnica D."/>
            <person name="Upadhyaya N."/>
            <person name="Rathjen J."/>
            <person name="Taylor J.M."/>
            <person name="Park R.F."/>
            <person name="Dodds P.N."/>
            <person name="Hirsch C.D."/>
            <person name="Kianian S.F."/>
            <person name="Figueroa M."/>
        </authorList>
    </citation>
    <scope>NUCLEOTIDE SEQUENCE [LARGE SCALE GENOMIC DNA]</scope>
    <source>
        <strain evidence="1">12NC29</strain>
    </source>
</reference>
<comment type="caution">
    <text evidence="1">The sequence shown here is derived from an EMBL/GenBank/DDBJ whole genome shotgun (WGS) entry which is preliminary data.</text>
</comment>
<dbReference type="Proteomes" id="UP000235388">
    <property type="component" value="Unassembled WGS sequence"/>
</dbReference>
<protein>
    <submittedName>
        <fullName evidence="1">Uncharacterized protein</fullName>
    </submittedName>
</protein>
<accession>A0A2N5S1T7</accession>
<proteinExistence type="predicted"/>
<evidence type="ECO:0000313" key="1">
    <source>
        <dbReference type="EMBL" id="PLW07200.1"/>
    </source>
</evidence>
<gene>
    <name evidence="1" type="ORF">PCANC_24869</name>
</gene>
<keyword evidence="2" id="KW-1185">Reference proteome</keyword>
<evidence type="ECO:0000313" key="2">
    <source>
        <dbReference type="Proteomes" id="UP000235388"/>
    </source>
</evidence>
<sequence length="204" mass="22809">MLQLVTLEKLWLFLATVTVGILAIVDIAETSGQEKVVVGRSKLGSNELHRRAPPSPGISIQCGDSINVPNSQAKMPPKSVACMGWSHRPMACRGPCYIRSTPSFRTPGNKPINWWDFSYNDCTKVGGSKAPVTIRNPFQVWARPNENALYVVGQHGISLWPDVGLYKCMWQSKDFASADNYQRPWCDGCEDFDFEEAPIPFHHK</sequence>
<dbReference type="EMBL" id="PGCJ01001246">
    <property type="protein sequence ID" value="PLW07200.1"/>
    <property type="molecule type" value="Genomic_DNA"/>
</dbReference>